<organism evidence="1">
    <name type="scientific">Rhizophora mucronata</name>
    <name type="common">Asiatic mangrove</name>
    <dbReference type="NCBI Taxonomy" id="61149"/>
    <lineage>
        <taxon>Eukaryota</taxon>
        <taxon>Viridiplantae</taxon>
        <taxon>Streptophyta</taxon>
        <taxon>Embryophyta</taxon>
        <taxon>Tracheophyta</taxon>
        <taxon>Spermatophyta</taxon>
        <taxon>Magnoliopsida</taxon>
        <taxon>eudicotyledons</taxon>
        <taxon>Gunneridae</taxon>
        <taxon>Pentapetalae</taxon>
        <taxon>rosids</taxon>
        <taxon>fabids</taxon>
        <taxon>Malpighiales</taxon>
        <taxon>Rhizophoraceae</taxon>
        <taxon>Rhizophora</taxon>
    </lineage>
</organism>
<dbReference type="AlphaFoldDB" id="A0A2P2QPA9"/>
<reference evidence="1" key="1">
    <citation type="submission" date="2018-02" db="EMBL/GenBank/DDBJ databases">
        <title>Rhizophora mucronata_Transcriptome.</title>
        <authorList>
            <person name="Meera S.P."/>
            <person name="Sreeshan A."/>
            <person name="Augustine A."/>
        </authorList>
    </citation>
    <scope>NUCLEOTIDE SEQUENCE</scope>
    <source>
        <tissue evidence="1">Leaf</tissue>
    </source>
</reference>
<name>A0A2P2QPA9_RHIMU</name>
<accession>A0A2P2QPA9</accession>
<sequence length="30" mass="3491">MCVTCECGCKNYDTLKRNQQMLIILTKLVK</sequence>
<proteinExistence type="predicted"/>
<evidence type="ECO:0000313" key="1">
    <source>
        <dbReference type="EMBL" id="MBX68755.1"/>
    </source>
</evidence>
<dbReference type="EMBL" id="GGEC01088271">
    <property type="protein sequence ID" value="MBX68755.1"/>
    <property type="molecule type" value="Transcribed_RNA"/>
</dbReference>
<protein>
    <submittedName>
        <fullName evidence="1">Uncharacterized protein</fullName>
    </submittedName>
</protein>